<keyword evidence="1" id="KW-0732">Signal</keyword>
<accession>A0A6J2UCJ9</accession>
<dbReference type="InterPro" id="IPR036058">
    <property type="entry name" value="Kazal_dom_sf"/>
</dbReference>
<feature type="signal peptide" evidence="1">
    <location>
        <begin position="1"/>
        <end position="19"/>
    </location>
</feature>
<dbReference type="SMART" id="SM00280">
    <property type="entry name" value="KAZAL"/>
    <property type="match status" value="1"/>
</dbReference>
<dbReference type="InterPro" id="IPR002350">
    <property type="entry name" value="Kazal_dom"/>
</dbReference>
<proteinExistence type="predicted"/>
<evidence type="ECO:0000313" key="3">
    <source>
        <dbReference type="Proteomes" id="UP000504634"/>
    </source>
</evidence>
<name>A0A6J2UCJ9_DROLE</name>
<keyword evidence="3" id="KW-1185">Reference proteome</keyword>
<dbReference type="GeneID" id="115633011"/>
<dbReference type="SUPFAM" id="SSF100895">
    <property type="entry name" value="Kazal-type serine protease inhibitors"/>
    <property type="match status" value="1"/>
</dbReference>
<evidence type="ECO:0000256" key="1">
    <source>
        <dbReference type="SAM" id="SignalP"/>
    </source>
</evidence>
<dbReference type="PROSITE" id="PS51465">
    <property type="entry name" value="KAZAL_2"/>
    <property type="match status" value="1"/>
</dbReference>
<organism evidence="3 4">
    <name type="scientific">Drosophila lebanonensis</name>
    <name type="common">Fruit fly</name>
    <name type="synonym">Scaptodrosophila lebanonensis</name>
    <dbReference type="NCBI Taxonomy" id="7225"/>
    <lineage>
        <taxon>Eukaryota</taxon>
        <taxon>Metazoa</taxon>
        <taxon>Ecdysozoa</taxon>
        <taxon>Arthropoda</taxon>
        <taxon>Hexapoda</taxon>
        <taxon>Insecta</taxon>
        <taxon>Pterygota</taxon>
        <taxon>Neoptera</taxon>
        <taxon>Endopterygota</taxon>
        <taxon>Diptera</taxon>
        <taxon>Brachycera</taxon>
        <taxon>Muscomorpha</taxon>
        <taxon>Ephydroidea</taxon>
        <taxon>Drosophilidae</taxon>
        <taxon>Scaptodrosophila</taxon>
    </lineage>
</organism>
<feature type="chain" id="PRO_5027020185" evidence="1">
    <location>
        <begin position="20"/>
        <end position="94"/>
    </location>
</feature>
<dbReference type="Proteomes" id="UP000504634">
    <property type="component" value="Unplaced"/>
</dbReference>
<dbReference type="AlphaFoldDB" id="A0A6J2UCJ9"/>
<evidence type="ECO:0000259" key="2">
    <source>
        <dbReference type="PROSITE" id="PS51465"/>
    </source>
</evidence>
<dbReference type="RefSeq" id="XP_030386196.1">
    <property type="nucleotide sequence ID" value="XM_030530336.1"/>
</dbReference>
<dbReference type="Pfam" id="PF00050">
    <property type="entry name" value="Kazal_1"/>
    <property type="match status" value="1"/>
</dbReference>
<sequence length="94" mass="10510">MKFILVLLAAAWAICVADAQKFCSAACPKIFDPVCGHNGRCYKQFSNKCIFDYEQCMLKKNQLPEFNLVISSQCGPDEKPRCSDIAVNNFGPQQ</sequence>
<dbReference type="Gene3D" id="3.30.60.30">
    <property type="match status" value="1"/>
</dbReference>
<protein>
    <submittedName>
        <fullName evidence="4">Enhancer of split M1 protein-like</fullName>
    </submittedName>
</protein>
<gene>
    <name evidence="4" type="primary">LOC115633011</name>
</gene>
<reference evidence="4" key="1">
    <citation type="submission" date="2025-08" db="UniProtKB">
        <authorList>
            <consortium name="RefSeq"/>
        </authorList>
    </citation>
    <scope>IDENTIFICATION</scope>
    <source>
        <strain evidence="4">11010-0011.00</strain>
        <tissue evidence="4">Whole body</tissue>
    </source>
</reference>
<evidence type="ECO:0000313" key="4">
    <source>
        <dbReference type="RefSeq" id="XP_030386196.1"/>
    </source>
</evidence>
<feature type="domain" description="Kazal-like" evidence="2">
    <location>
        <begin position="17"/>
        <end position="76"/>
    </location>
</feature>
<dbReference type="OrthoDB" id="126772at2759"/>